<proteinExistence type="predicted"/>
<comment type="caution">
    <text evidence="1">The sequence shown here is derived from an EMBL/GenBank/DDBJ whole genome shotgun (WGS) entry which is preliminary data.</text>
</comment>
<protein>
    <submittedName>
        <fullName evidence="1">Uncharacterized protein</fullName>
    </submittedName>
</protein>
<accession>A0ABT0QYZ8</accession>
<evidence type="ECO:0000313" key="1">
    <source>
        <dbReference type="EMBL" id="MCL6421930.1"/>
    </source>
</evidence>
<organism evidence="1 2">
    <name type="scientific">Brachybacterium equifaecis</name>
    <dbReference type="NCBI Taxonomy" id="2910770"/>
    <lineage>
        <taxon>Bacteria</taxon>
        <taxon>Bacillati</taxon>
        <taxon>Actinomycetota</taxon>
        <taxon>Actinomycetes</taxon>
        <taxon>Micrococcales</taxon>
        <taxon>Dermabacteraceae</taxon>
        <taxon>Brachybacterium</taxon>
    </lineage>
</organism>
<name>A0ABT0QYZ8_9MICO</name>
<dbReference type="RefSeq" id="WP_249736082.1">
    <property type="nucleotide sequence ID" value="NZ_JAKNCJ010000001.1"/>
</dbReference>
<dbReference type="EMBL" id="JAKNCJ010000001">
    <property type="protein sequence ID" value="MCL6421930.1"/>
    <property type="molecule type" value="Genomic_DNA"/>
</dbReference>
<keyword evidence="2" id="KW-1185">Reference proteome</keyword>
<gene>
    <name evidence="1" type="ORF">Bequi_00770</name>
</gene>
<reference evidence="1" key="1">
    <citation type="submission" date="2022-02" db="EMBL/GenBank/DDBJ databases">
        <authorList>
            <person name="Lee M."/>
            <person name="Kim S.-J."/>
            <person name="Jung M.-Y."/>
        </authorList>
    </citation>
    <scope>NUCLEOTIDE SEQUENCE</scope>
    <source>
        <strain evidence="1">JHP9</strain>
    </source>
</reference>
<evidence type="ECO:0000313" key="2">
    <source>
        <dbReference type="Proteomes" id="UP001203761"/>
    </source>
</evidence>
<dbReference type="Proteomes" id="UP001203761">
    <property type="component" value="Unassembled WGS sequence"/>
</dbReference>
<sequence>MPEQTDTPTPMTTQVLLDELDVYGLEPGRPGGFPADEYTPEAQSLADHLLADGRIDLAAVDEIWLRWFSETLTDVAGPERAAEFVEKLSALAPGNDAADPSAS</sequence>